<dbReference type="CDD" id="cd12116">
    <property type="entry name" value="A_NRPS_Ta1_like"/>
    <property type="match status" value="1"/>
</dbReference>
<dbReference type="SUPFAM" id="SSF47336">
    <property type="entry name" value="ACP-like"/>
    <property type="match status" value="3"/>
</dbReference>
<evidence type="ECO:0000256" key="5">
    <source>
        <dbReference type="ARBA" id="ARBA00022737"/>
    </source>
</evidence>
<dbReference type="CDD" id="cd17652">
    <property type="entry name" value="A_NRPS_CmdD_like"/>
    <property type="match status" value="1"/>
</dbReference>
<dbReference type="InterPro" id="IPR045851">
    <property type="entry name" value="AMP-bd_C_sf"/>
</dbReference>
<evidence type="ECO:0000313" key="7">
    <source>
        <dbReference type="EMBL" id="ESS57178.1"/>
    </source>
</evidence>
<dbReference type="InterPro" id="IPR001242">
    <property type="entry name" value="Condensation_dom"/>
</dbReference>
<dbReference type="NCBIfam" id="TIGR01720">
    <property type="entry name" value="NRPS-para261"/>
    <property type="match status" value="1"/>
</dbReference>
<evidence type="ECO:0000256" key="4">
    <source>
        <dbReference type="ARBA" id="ARBA00022598"/>
    </source>
</evidence>
<dbReference type="EC" id="6.1.1.13" evidence="7"/>
<evidence type="ECO:0000313" key="8">
    <source>
        <dbReference type="Proteomes" id="UP000017834"/>
    </source>
</evidence>
<evidence type="ECO:0000256" key="3">
    <source>
        <dbReference type="ARBA" id="ARBA00022553"/>
    </source>
</evidence>
<proteinExistence type="predicted"/>
<dbReference type="InterPro" id="IPR036736">
    <property type="entry name" value="ACP-like_sf"/>
</dbReference>
<dbReference type="Gene3D" id="3.40.50.980">
    <property type="match status" value="4"/>
</dbReference>
<dbReference type="Gene3D" id="2.30.38.10">
    <property type="entry name" value="Luciferase, Domain 3"/>
    <property type="match status" value="2"/>
</dbReference>
<dbReference type="NCBIfam" id="NF003417">
    <property type="entry name" value="PRK04813.1"/>
    <property type="match status" value="3"/>
</dbReference>
<dbReference type="SUPFAM" id="SSF52777">
    <property type="entry name" value="CoA-dependent acyltransferases"/>
    <property type="match status" value="8"/>
</dbReference>
<keyword evidence="3" id="KW-0597">Phosphoprotein</keyword>
<reference evidence="7 8" key="1">
    <citation type="journal article" date="2014" name="Genome Announc.">
        <title>Draft Genome Sequence of Enterobacter cloacae Strain S611.</title>
        <authorList>
            <person name="Wang D."/>
            <person name="Han C.S."/>
            <person name="Dichosa A.E."/>
            <person name="Gleasner C.D."/>
            <person name="Johnson S.L."/>
            <person name="Daligault H.E."/>
            <person name="Davenport K.W."/>
            <person name="Li P.E."/>
            <person name="Pierson E.A."/>
            <person name="Pierson L.S.III."/>
        </authorList>
    </citation>
    <scope>NUCLEOTIDE SEQUENCE [LARGE SCALE GENOMIC DNA]</scope>
    <source>
        <strain evidence="7 8">S611</strain>
    </source>
</reference>
<dbReference type="SUPFAM" id="SSF56801">
    <property type="entry name" value="Acetyl-CoA synthetase-like"/>
    <property type="match status" value="3"/>
</dbReference>
<accession>A0ABN0Q589</accession>
<keyword evidence="4 7" id="KW-0436">Ligase</keyword>
<feature type="domain" description="Carrier" evidence="6">
    <location>
        <begin position="2003"/>
        <end position="2078"/>
    </location>
</feature>
<evidence type="ECO:0000259" key="6">
    <source>
        <dbReference type="PROSITE" id="PS50075"/>
    </source>
</evidence>
<dbReference type="Gene3D" id="3.30.300.30">
    <property type="match status" value="3"/>
</dbReference>
<evidence type="ECO:0000256" key="2">
    <source>
        <dbReference type="ARBA" id="ARBA00022450"/>
    </source>
</evidence>
<dbReference type="InterPro" id="IPR010060">
    <property type="entry name" value="NRPS_synth"/>
</dbReference>
<comment type="caution">
    <text evidence="7">The sequence shown here is derived from an EMBL/GenBank/DDBJ whole genome shotgun (WGS) entry which is preliminary data.</text>
</comment>
<protein>
    <submittedName>
        <fullName evidence="7">D-alanine--poly(Phosphoribitol) ligase, subunit 1</fullName>
        <ecNumber evidence="7">6.1.1.13</ecNumber>
    </submittedName>
</protein>
<dbReference type="Pfam" id="PF00668">
    <property type="entry name" value="Condensation"/>
    <property type="match status" value="4"/>
</dbReference>
<dbReference type="InterPro" id="IPR042099">
    <property type="entry name" value="ANL_N_sf"/>
</dbReference>
<organism evidence="7 8">
    <name type="scientific">Enterobacter cloacae S611</name>
    <dbReference type="NCBI Taxonomy" id="1399146"/>
    <lineage>
        <taxon>Bacteria</taxon>
        <taxon>Pseudomonadati</taxon>
        <taxon>Pseudomonadota</taxon>
        <taxon>Gammaproteobacteria</taxon>
        <taxon>Enterobacterales</taxon>
        <taxon>Enterobacteriaceae</taxon>
        <taxon>Enterobacter</taxon>
        <taxon>Enterobacter cloacae complex</taxon>
    </lineage>
</organism>
<dbReference type="Proteomes" id="UP000017834">
    <property type="component" value="Unassembled WGS sequence"/>
</dbReference>
<dbReference type="Pfam" id="PF00501">
    <property type="entry name" value="AMP-binding"/>
    <property type="match status" value="3"/>
</dbReference>
<dbReference type="PROSITE" id="PS50075">
    <property type="entry name" value="CARRIER"/>
    <property type="match status" value="3"/>
</dbReference>
<dbReference type="Gene3D" id="1.10.1200.10">
    <property type="entry name" value="ACP-like"/>
    <property type="match status" value="3"/>
</dbReference>
<dbReference type="Gene3D" id="3.30.559.30">
    <property type="entry name" value="Nonribosomal peptide synthetase, condensation domain"/>
    <property type="match status" value="4"/>
</dbReference>
<dbReference type="Gene3D" id="3.30.559.10">
    <property type="entry name" value="Chloramphenicol acetyltransferase-like domain"/>
    <property type="match status" value="4"/>
</dbReference>
<dbReference type="InterPro" id="IPR020845">
    <property type="entry name" value="AMP-binding_CS"/>
</dbReference>
<keyword evidence="5" id="KW-0677">Repeat</keyword>
<dbReference type="PANTHER" id="PTHR45527">
    <property type="entry name" value="NONRIBOSOMAL PEPTIDE SYNTHETASE"/>
    <property type="match status" value="1"/>
</dbReference>
<dbReference type="InterPro" id="IPR006162">
    <property type="entry name" value="Ppantetheine_attach_site"/>
</dbReference>
<dbReference type="PROSITE" id="PS00012">
    <property type="entry name" value="PHOSPHOPANTETHEINE"/>
    <property type="match status" value="2"/>
</dbReference>
<keyword evidence="2" id="KW-0596">Phosphopantetheine</keyword>
<dbReference type="InterPro" id="IPR009081">
    <property type="entry name" value="PP-bd_ACP"/>
</dbReference>
<comment type="cofactor">
    <cofactor evidence="1">
        <name>pantetheine 4'-phosphate</name>
        <dbReference type="ChEBI" id="CHEBI:47942"/>
    </cofactor>
</comment>
<keyword evidence="8" id="KW-1185">Reference proteome</keyword>
<gene>
    <name evidence="7" type="primary">dltA</name>
    <name evidence="7" type="ORF">EDP2_879</name>
</gene>
<dbReference type="CDD" id="cd19534">
    <property type="entry name" value="E_NRPS"/>
    <property type="match status" value="1"/>
</dbReference>
<dbReference type="InterPro" id="IPR010071">
    <property type="entry name" value="AA_adenyl_dom"/>
</dbReference>
<name>A0ABN0Q589_ENTCL</name>
<dbReference type="PROSITE" id="PS00455">
    <property type="entry name" value="AMP_BINDING"/>
    <property type="match status" value="3"/>
</dbReference>
<dbReference type="CDD" id="cd19540">
    <property type="entry name" value="LCL_NRPS-like"/>
    <property type="match status" value="2"/>
</dbReference>
<evidence type="ECO:0000256" key="1">
    <source>
        <dbReference type="ARBA" id="ARBA00001957"/>
    </source>
</evidence>
<dbReference type="GO" id="GO:0016874">
    <property type="term" value="F:ligase activity"/>
    <property type="evidence" value="ECO:0007669"/>
    <property type="project" value="UniProtKB-KW"/>
</dbReference>
<dbReference type="Pfam" id="PF00550">
    <property type="entry name" value="PP-binding"/>
    <property type="match status" value="3"/>
</dbReference>
<dbReference type="EMBL" id="AXOM01000048">
    <property type="protein sequence ID" value="ESS57178.1"/>
    <property type="molecule type" value="Genomic_DNA"/>
</dbReference>
<dbReference type="InterPro" id="IPR020806">
    <property type="entry name" value="PKS_PP-bd"/>
</dbReference>
<dbReference type="Pfam" id="PF13193">
    <property type="entry name" value="AMP-binding_C"/>
    <property type="match status" value="3"/>
</dbReference>
<sequence length="3615" mass="395797">MSALIDKEYVALTSAQMGMWLANEVALNPGNNTISEYLIIDGEVSPILFKAAVRKMIAEAETMHGRFYQTDNTVKQQLPAIDNYDAAFYDFSARPNAWEAALAFMSEQTNQHFSLTEGDAFTFFLIKLSPEKYLYYHCCHHILLDGFGASLILRRTVDIYNALVLDKPVAPASFGNFRDLIAEDTAYRNSNRFSRDRQYWMARFQDTPAPTSLAGRSAPDAPIIRQRNNIDLALHQALHRHAEAAGCTLPQLLTALAAVYLYRMTGQQEVVIGLPMAARVGRVQRTTPAMMSNIMPIRLPLSPALTLDDVLSLVAKEMMSALRHQQYPHEALTRDLKLDRPLYHTTINVELFGDDLAFNGAKTFPVNTSNGPVDDLAIFFFGYGDEHTLVVGFDANSALYSPESLSVHHQRMLALFSALIGHPHAAIGAPSLLSAEEEQLFARANDTCAPVPPLSFAALFERQAKSTPHAPALDDRHTQLSYSQLNRQANRLSHYLQDQGVRPGDSVALLLPRTVDMVIAMLAVAKTQAVYLPLDADHPAARLQHILATAQPKLILSSTQTAGVISGYRQQQIDSDAALAAIAAQNDDNPTTLPQPQQPAYVLFTSGSTGAPKGVLVSHGALTNFLTAMQHTVQLTAQHRLLAVTTLSFDIAALELLLPLITGASVIIASRECARDPRLLAQAIAENQITHMQGTPALWHGLVAYQPDSLAGLTALVGGDALPTTLAEHMIALSERVIQLYGPTETTIWSTLSELTAAHPSPSVIGKPLFNTRIHILDAALKPVPVGQPGELYIAGDGLALGYLNRADLTSERFVASPFDEEGKRMYRTGDMACWSEEQTIVFLGRVDNQVNIRGYRIELGEIENALNALPEVKQALVVAHEEKESGQKRLVAYVVAHDDAACTPEALRAASAQKLPDYMVPALVVMLAHFPLTANGKIDRRALPQPTFTSLAPVPPATAQQRELCQLFAECLAIDPPGIDDNFFSLGGHSLLALQLLSRLRQRFGVELSLKTLFDAPTVAGLSEQIAMTHSQAVRPALVAQPRPAQLPMSFAQQRLWLQQQIAPSSAYNMPLALTLSGPLDAAVLEQALSDVIARHESLRTLLTQQEEMPCQQIIPAHDVDFALPILAISPERLEEQLVMECQHLFALDSELPVKAWLYQLSAEQHVLLLLIHHTAGDGGSLLPLLEDLRLCWQARAAGQSPQLPPLTVQYADYALWQRALLSEAPGANARHSQQLDYWRQQLADVPEEVTLPADRPRPAQADYRGDRVDFALPDELLSRLKKRGDEMGVSLFMLLHAALATLLHRLGAGDDIAIGTPLFARSDAALLPLIGYFANTAVLRTDMGGNPTLNAIVAQAKSAVLEANQHQDLPFEQIVEALAPGRTLARHPLFQVMMVVDTPWPRAIAFPQVAVAQRQLPTTTAKFDLLFHFDVDDAQQRLSGHIEYATALYDGSTVAGFAEQLIRVIEAIAQRPEAHLAQISLLSAAQRETVLKRWNATEVTLPPLSLAGLFETQVQRSPDAIAVKEGEKTLSYRHLNQAANQLAHRLMAQTGGAPFCAGLLMQHSINEVIAVLAVIKAGGAYLPLRITDPLERQQLIVNEAGATLLLADATLPLPTVDNVVLMSDESEGDWPLSNPPLLSTPGSLAYIMFTSGSTGKPKGIAVEQQSVAALALDRRWRAEDHKRVLLHSPSAFDASTYELWVPLLGGGSVIVAPPGELDIDTLAQSIIDEKITALWLTAGLFHLMAEVHPEALKGVRLLIAGGDVLSTHAIREVMTRNPTLVMMNGYGPTETTTFATTWPMAQIPEGVSVPVGTPLDNMQLYVLDAYLNPVPVGMPGELYIAGIGLARGYHRNPCMTAAHFIANPFSAHGARMYRSGDQVRWREDGVLEYLNRGDQQVKIRGFRIELAEVEAALQKQATVAQALVSTRESSSGSRQLIAWVTAKPGESCNADALRQALGAQLPDFMVPAMIIPLEHFPLTANGKVDQRALPTPHFASAAHRAPRNDLERTLCTLFATVLGVPEVGIDDDFFALGGHSLMASRLVSKIRRALNLNPAIRDLFEAPTVTLFAGRLQSSQPTRPRLCQGERPPLLPLSSPQRRLWMIDRIEQGKFTYNMPVTLTLGGDIVVSALMTALDDIVLRHESLRTRFHQLDDGTVCQKITPASMACCPLTLLTVSADDLPHAVQTAAQYTFDLAQEDPCRAWLFKVDDDHHLLLILMHHIASDGGSIAPLLRDLAEAYNARTQDRVPAWRPLAVQYADYTLWQQALLGAPEESDSLFNRQLAWWRNTLHDLPDELQLPTDRPRPLRASYVGKQCHFAIDAPTTAALGALARQHNASLFMVLQAALAVLLCRCGAGDDIPLGTAIEGRSDEALEPLVGFFINTLVMRTDLSGDPTFITLLERVRERALAAWEHQDIPFESLVEALNPARSLARHPLFQVMLVLQNVARSDALFDKLETVVGTPSLPVAKFDLTFNLEETPEGLRGMVEYAVDLFDEATVGRMAGYFTHLLAGIAADASRRVSKLPIFSDAERHEIMQAWNNTARDVPAATFAEQFEAIVRATPQATALIADEETLTYAQLDRRANRLANLMLARGIGAEQIVAIALPRSVALIVTIIATMKTGAAYLPLDPDYPLERVEYMLSHAQPGLVISQAAFADRLAPEYAALRLDHPALRGQLADHSAEEITLPRRLQCDNAAYLIYTSGSTGTPKGVLVTHRGIGHLVASMVERLHVTPQSRVLQFASPSFDASFWDISMALLSGAALVVAEKEALTPGKPLYTLMRDRAVTHATLPPVGLAVMPREPLPELATLIVAGEACPPELIAFWGTGRRMINAYGPSESTVCATISQPLQADRLPPIGRPIFNMQAYVLDAHLQPVPPGVKGELYIAGESLARGYLKRPDLTAERFVANPFGAPGSRMYRTGDMASWSREGELMFAGRVDHQVKIRGFRIELGEIESQLLKHPQITQATVIVREDKPGLRQLVAYAVARDEYAQGGEIRDFLRDFLPDYMVPVAVVLLPAIPVTPNGKVDRRALPAPQFARAQHTPPSNAQEQLLSTLFAELLNLAEVDRTTSFFELGGDSITAIQLVARARQAGWLFTPRDVFEHKSVAGLAGIMTAVAEQDTAPLIAAVGDLPATPIMHWLMENPGDINAFCQATLLQTPAELDAQALREMLAELIRHHDALRLIARREASGEIHLSVPPVADESEVLEIIDHQPLSPEQRQQQIQEACCRAKQRLDPERGKMVQVVWFRAAYGEPGQLMLVLHHLVVDGVSWRILASDLLALWRARATGKNARLTDAGTSFRAWALRLEQEAQRRGDELAHWQDVLSQPDSLLTTRPLAGARDTLATSASLQMELGSEFTQPLLATLPARFHAGINDVLLCAFALAITAWREDGQTDVLLDVEGHGREELAGTALSHTVGWFTTLYPVRLAPGRAQLTHPHSLGSALKSVKEQLRQVPGNGLGYGLLRYLNPQTRPQLAALPQPQISFNYLGRLSVEEARDWQLAAEAHQLDTRAHHSFALPHALSLNAVVEARASGPVLVANWSWATELYAEDRVSRLATGWFSWLKALSQLTQVDDIGGFTPSDVPLVALQQAGLSKLQAKWKKKK</sequence>
<dbReference type="NCBIfam" id="TIGR01733">
    <property type="entry name" value="AA-adenyl-dom"/>
    <property type="match status" value="3"/>
</dbReference>
<feature type="domain" description="Carrier" evidence="6">
    <location>
        <begin position="956"/>
        <end position="1031"/>
    </location>
</feature>
<dbReference type="InterPro" id="IPR023213">
    <property type="entry name" value="CAT-like_dom_sf"/>
</dbReference>
<dbReference type="SMART" id="SM00823">
    <property type="entry name" value="PKS_PP"/>
    <property type="match status" value="3"/>
</dbReference>
<dbReference type="Gene3D" id="3.40.50.12780">
    <property type="entry name" value="N-terminal domain of ligase-like"/>
    <property type="match status" value="1"/>
</dbReference>
<dbReference type="InterPro" id="IPR000873">
    <property type="entry name" value="AMP-dep_synth/lig_dom"/>
</dbReference>
<dbReference type="PANTHER" id="PTHR45527:SF1">
    <property type="entry name" value="FATTY ACID SYNTHASE"/>
    <property type="match status" value="1"/>
</dbReference>
<dbReference type="InterPro" id="IPR025110">
    <property type="entry name" value="AMP-bd_C"/>
</dbReference>
<dbReference type="CDD" id="cd12117">
    <property type="entry name" value="A_NRPS_Srf_like"/>
    <property type="match status" value="1"/>
</dbReference>
<feature type="domain" description="Carrier" evidence="6">
    <location>
        <begin position="3050"/>
        <end position="3124"/>
    </location>
</feature>